<feature type="transmembrane region" description="Helical" evidence="7">
    <location>
        <begin position="95"/>
        <end position="121"/>
    </location>
</feature>
<dbReference type="Gene3D" id="3.30.70.1450">
    <property type="entry name" value="Regulator of K+ conductance, C-terminal domain"/>
    <property type="match status" value="2"/>
</dbReference>
<feature type="domain" description="RCK C-terminal" evidence="8">
    <location>
        <begin position="205"/>
        <end position="289"/>
    </location>
</feature>
<dbReference type="InterPro" id="IPR036721">
    <property type="entry name" value="RCK_C_sf"/>
</dbReference>
<dbReference type="Pfam" id="PF03600">
    <property type="entry name" value="CitMHS"/>
    <property type="match status" value="1"/>
</dbReference>
<name>A0A316TX34_9BACT</name>
<dbReference type="PANTHER" id="PTHR43652:SF2">
    <property type="entry name" value="BASIC AMINO ACID ANTIPORTER YFCC-RELATED"/>
    <property type="match status" value="1"/>
</dbReference>
<organism evidence="9 10">
    <name type="scientific">Rhodohalobacter mucosus</name>
    <dbReference type="NCBI Taxonomy" id="2079485"/>
    <lineage>
        <taxon>Bacteria</taxon>
        <taxon>Pseudomonadati</taxon>
        <taxon>Balneolota</taxon>
        <taxon>Balneolia</taxon>
        <taxon>Balneolales</taxon>
        <taxon>Balneolaceae</taxon>
        <taxon>Rhodohalobacter</taxon>
    </lineage>
</organism>
<protein>
    <submittedName>
        <fullName evidence="9">SLC13 family permease</fullName>
    </submittedName>
</protein>
<gene>
    <name evidence="9" type="ORF">DDZ15_01865</name>
</gene>
<dbReference type="AlphaFoldDB" id="A0A316TX34"/>
<dbReference type="RefSeq" id="WP_109644268.1">
    <property type="nucleotide sequence ID" value="NZ_QGGB01000002.1"/>
</dbReference>
<comment type="caution">
    <text evidence="9">The sequence shown here is derived from an EMBL/GenBank/DDBJ whole genome shotgun (WGS) entry which is preliminary data.</text>
</comment>
<keyword evidence="10" id="KW-1185">Reference proteome</keyword>
<dbReference type="Pfam" id="PF02080">
    <property type="entry name" value="TrkA_C"/>
    <property type="match status" value="2"/>
</dbReference>
<evidence type="ECO:0000256" key="6">
    <source>
        <dbReference type="ARBA" id="ARBA00023136"/>
    </source>
</evidence>
<evidence type="ECO:0000313" key="10">
    <source>
        <dbReference type="Proteomes" id="UP000245533"/>
    </source>
</evidence>
<sequence length="588" mass="63747">MAFEGIFVLFVILICLLTLLFSRIQADLVFLGGLTLIIVFNIIPVTDALVGFSNEGMLTIAALYVVAAGLRDTGAIQFIIQKLLGRPKELWRTQAVIIAPVLSMSAFMNNTPIVASFIPALQEWARKYRIPVSKILMPLSYAAILGGTCTLIGTSTNLIVNGLLISEENMALNIFEPAYVGIPIAIGGFIYLLLFGRKGLPDGSSSLSSFENTREYTIEMMIRESSPLIGNTIEDAGLRHLPGLFLVEIVRDGTILAAVEPDEILQENDRLIFTGMVESIVDLQHIQGLEPATDQVFKLNSPRRDRHLVEAVVSPSNALNGKSVKEGEFRNRYGAVILAVSRRGERIRKKVGDIMLQTGDILLLETPRNFADRYKSSNDFLLVSTLDQSGTPDYSKSWVSWVILGTMVLAAATGLLSMFQASFLAAGAMLITRCTRGGTARNSIDWQVLIVIGAALGIGNALQLTGVAETLAAGFIGFAGNHPYMALIGTYLVTWMLTEMITNNAAAVLVFPIALSTAASLGTDFMPFVMTIMFAASASFATPIGYQTNLMVLGPGGYRFTDYVKFGLPLNLIVAVITLLLVPVVWPF</sequence>
<evidence type="ECO:0000256" key="2">
    <source>
        <dbReference type="ARBA" id="ARBA00022448"/>
    </source>
</evidence>
<comment type="subcellular location">
    <subcellularLocation>
        <location evidence="1">Membrane</location>
        <topology evidence="1">Multi-pass membrane protein</topology>
    </subcellularLocation>
</comment>
<feature type="transmembrane region" description="Helical" evidence="7">
    <location>
        <begin position="505"/>
        <end position="522"/>
    </location>
</feature>
<feature type="transmembrane region" description="Helical" evidence="7">
    <location>
        <begin position="56"/>
        <end position="74"/>
    </location>
</feature>
<proteinExistence type="predicted"/>
<feature type="transmembrane region" description="Helical" evidence="7">
    <location>
        <begin position="177"/>
        <end position="196"/>
    </location>
</feature>
<dbReference type="OrthoDB" id="9765532at2"/>
<dbReference type="PROSITE" id="PS01271">
    <property type="entry name" value="NA_SULFATE"/>
    <property type="match status" value="1"/>
</dbReference>
<reference evidence="9 10" key="1">
    <citation type="submission" date="2018-05" db="EMBL/GenBank/DDBJ databases">
        <title>Rhodohalobacter halophilus gen. nov., sp. nov., a moderately halophilic member of the family Balneolaceae.</title>
        <authorList>
            <person name="Liu Z.-W."/>
        </authorList>
    </citation>
    <scope>NUCLEOTIDE SEQUENCE [LARGE SCALE GENOMIC DNA]</scope>
    <source>
        <strain evidence="9 10">8A47</strain>
    </source>
</reference>
<keyword evidence="4" id="KW-0677">Repeat</keyword>
<dbReference type="SUPFAM" id="SSF116726">
    <property type="entry name" value="TrkA C-terminal domain-like"/>
    <property type="match status" value="2"/>
</dbReference>
<dbReference type="EMBL" id="QGGB01000002">
    <property type="protein sequence ID" value="PWN07785.1"/>
    <property type="molecule type" value="Genomic_DNA"/>
</dbReference>
<dbReference type="GO" id="GO:0008324">
    <property type="term" value="F:monoatomic cation transmembrane transporter activity"/>
    <property type="evidence" value="ECO:0007669"/>
    <property type="project" value="InterPro"/>
</dbReference>
<dbReference type="FunFam" id="3.30.70.1450:FF:000009">
    <property type="entry name" value="SLC13 family permease"/>
    <property type="match status" value="1"/>
</dbReference>
<dbReference type="InterPro" id="IPR051679">
    <property type="entry name" value="DASS-Related_Transporters"/>
</dbReference>
<feature type="transmembrane region" description="Helical" evidence="7">
    <location>
        <begin position="471"/>
        <end position="493"/>
    </location>
</feature>
<keyword evidence="3 7" id="KW-0812">Transmembrane</keyword>
<dbReference type="InterPro" id="IPR031312">
    <property type="entry name" value="Na/sul_symport_CS"/>
</dbReference>
<feature type="transmembrane region" description="Helical" evidence="7">
    <location>
        <begin position="566"/>
        <end position="586"/>
    </location>
</feature>
<dbReference type="InterPro" id="IPR004680">
    <property type="entry name" value="Cit_transptr-like_dom"/>
</dbReference>
<evidence type="ECO:0000259" key="8">
    <source>
        <dbReference type="PROSITE" id="PS51202"/>
    </source>
</evidence>
<keyword evidence="6 7" id="KW-0472">Membrane</keyword>
<evidence type="ECO:0000256" key="3">
    <source>
        <dbReference type="ARBA" id="ARBA00022692"/>
    </source>
</evidence>
<feature type="transmembrane region" description="Helical" evidence="7">
    <location>
        <begin position="29"/>
        <end position="50"/>
    </location>
</feature>
<feature type="transmembrane region" description="Helical" evidence="7">
    <location>
        <begin position="398"/>
        <end position="431"/>
    </location>
</feature>
<evidence type="ECO:0000256" key="4">
    <source>
        <dbReference type="ARBA" id="ARBA00022737"/>
    </source>
</evidence>
<dbReference type="PANTHER" id="PTHR43652">
    <property type="entry name" value="BASIC AMINO ACID ANTIPORTER YFCC-RELATED"/>
    <property type="match status" value="1"/>
</dbReference>
<evidence type="ECO:0000256" key="1">
    <source>
        <dbReference type="ARBA" id="ARBA00004141"/>
    </source>
</evidence>
<evidence type="ECO:0000256" key="5">
    <source>
        <dbReference type="ARBA" id="ARBA00022989"/>
    </source>
</evidence>
<evidence type="ECO:0000313" key="9">
    <source>
        <dbReference type="EMBL" id="PWN07785.1"/>
    </source>
</evidence>
<feature type="transmembrane region" description="Helical" evidence="7">
    <location>
        <begin position="141"/>
        <end position="165"/>
    </location>
</feature>
<dbReference type="InterPro" id="IPR006037">
    <property type="entry name" value="RCK_C"/>
</dbReference>
<feature type="domain" description="RCK C-terminal" evidence="8">
    <location>
        <begin position="294"/>
        <end position="380"/>
    </location>
</feature>
<keyword evidence="2" id="KW-0813">Transport</keyword>
<accession>A0A316TX34</accession>
<evidence type="ECO:0000256" key="7">
    <source>
        <dbReference type="SAM" id="Phobius"/>
    </source>
</evidence>
<feature type="transmembrane region" description="Helical" evidence="7">
    <location>
        <begin position="6"/>
        <end position="22"/>
    </location>
</feature>
<feature type="transmembrane region" description="Helical" evidence="7">
    <location>
        <begin position="528"/>
        <end position="546"/>
    </location>
</feature>
<dbReference type="Proteomes" id="UP000245533">
    <property type="component" value="Unassembled WGS sequence"/>
</dbReference>
<dbReference type="PROSITE" id="PS51202">
    <property type="entry name" value="RCK_C"/>
    <property type="match status" value="2"/>
</dbReference>
<keyword evidence="5 7" id="KW-1133">Transmembrane helix</keyword>
<dbReference type="GO" id="GO:0005886">
    <property type="term" value="C:plasma membrane"/>
    <property type="evidence" value="ECO:0007669"/>
    <property type="project" value="TreeGrafter"/>
</dbReference>
<dbReference type="GO" id="GO:0006813">
    <property type="term" value="P:potassium ion transport"/>
    <property type="evidence" value="ECO:0007669"/>
    <property type="project" value="InterPro"/>
</dbReference>